<dbReference type="STRING" id="119000.SAMN05661010_03876"/>
<keyword evidence="1" id="KW-1133">Transmembrane helix</keyword>
<feature type="transmembrane region" description="Helical" evidence="1">
    <location>
        <begin position="83"/>
        <end position="102"/>
    </location>
</feature>
<dbReference type="RefSeq" id="WP_089730919.1">
    <property type="nucleotide sequence ID" value="NZ_FNGI01000018.1"/>
</dbReference>
<dbReference type="Pfam" id="PF05425">
    <property type="entry name" value="CopD"/>
    <property type="match status" value="1"/>
</dbReference>
<evidence type="ECO:0000259" key="2">
    <source>
        <dbReference type="Pfam" id="PF05425"/>
    </source>
</evidence>
<evidence type="ECO:0000313" key="4">
    <source>
        <dbReference type="Proteomes" id="UP000198654"/>
    </source>
</evidence>
<dbReference type="Proteomes" id="UP000198654">
    <property type="component" value="Unassembled WGS sequence"/>
</dbReference>
<reference evidence="3 4" key="1">
    <citation type="submission" date="2016-10" db="EMBL/GenBank/DDBJ databases">
        <authorList>
            <person name="de Groot N.N."/>
        </authorList>
    </citation>
    <scope>NUCLEOTIDE SEQUENCE [LARGE SCALE GENOMIC DNA]</scope>
    <source>
        <strain evidence="3 4">DSM 14789</strain>
    </source>
</reference>
<keyword evidence="1" id="KW-0812">Transmembrane</keyword>
<protein>
    <submittedName>
        <fullName evidence="3">Uncharacterized membrane protein</fullName>
    </submittedName>
</protein>
<dbReference type="EMBL" id="FNGI01000018">
    <property type="protein sequence ID" value="SDM29774.1"/>
    <property type="molecule type" value="Genomic_DNA"/>
</dbReference>
<dbReference type="InterPro" id="IPR008457">
    <property type="entry name" value="Cu-R_CopD_dom"/>
</dbReference>
<keyword evidence="1" id="KW-0472">Membrane</keyword>
<proteinExistence type="predicted"/>
<accession>A0A1G9S301</accession>
<keyword evidence="4" id="KW-1185">Reference proteome</keyword>
<feature type="transmembrane region" description="Helical" evidence="1">
    <location>
        <begin position="50"/>
        <end position="71"/>
    </location>
</feature>
<evidence type="ECO:0000256" key="1">
    <source>
        <dbReference type="SAM" id="Phobius"/>
    </source>
</evidence>
<name>A0A1G9S301_9GAMM</name>
<evidence type="ECO:0000313" key="3">
    <source>
        <dbReference type="EMBL" id="SDM29774.1"/>
    </source>
</evidence>
<organism evidence="3 4">
    <name type="scientific">Modicisalibacter muralis</name>
    <dbReference type="NCBI Taxonomy" id="119000"/>
    <lineage>
        <taxon>Bacteria</taxon>
        <taxon>Pseudomonadati</taxon>
        <taxon>Pseudomonadota</taxon>
        <taxon>Gammaproteobacteria</taxon>
        <taxon>Oceanospirillales</taxon>
        <taxon>Halomonadaceae</taxon>
        <taxon>Modicisalibacter</taxon>
    </lineage>
</organism>
<dbReference type="OrthoDB" id="8419862at2"/>
<feature type="domain" description="Copper resistance protein D" evidence="2">
    <location>
        <begin position="45"/>
        <end position="146"/>
    </location>
</feature>
<sequence>MTLAIALHLLAAVIWVGGMFFAYMALRPVAGSLLEPPLRLALWAQVFKRFFPWVWAAVVVLLASGFWMVFAGLGGMANVGVHVHLMLALGIVMMLLFGHLYFGPFRRLEQAVASEAWPDGAANLNKIRQLVAVNLGLGLLVVVIASAGRYL</sequence>
<gene>
    <name evidence="3" type="ORF">SAMN05661010_03876</name>
</gene>
<feature type="transmembrane region" description="Helical" evidence="1">
    <location>
        <begin position="127"/>
        <end position="148"/>
    </location>
</feature>
<dbReference type="AlphaFoldDB" id="A0A1G9S301"/>
<dbReference type="GO" id="GO:0016020">
    <property type="term" value="C:membrane"/>
    <property type="evidence" value="ECO:0007669"/>
    <property type="project" value="InterPro"/>
</dbReference>